<gene>
    <name evidence="3" type="ORF">EWM64_g4364</name>
</gene>
<feature type="compositionally biased region" description="Acidic residues" evidence="1">
    <location>
        <begin position="89"/>
        <end position="100"/>
    </location>
</feature>
<evidence type="ECO:0000256" key="2">
    <source>
        <dbReference type="SAM" id="SignalP"/>
    </source>
</evidence>
<comment type="caution">
    <text evidence="3">The sequence shown here is derived from an EMBL/GenBank/DDBJ whole genome shotgun (WGS) entry which is preliminary data.</text>
</comment>
<proteinExistence type="predicted"/>
<feature type="signal peptide" evidence="2">
    <location>
        <begin position="1"/>
        <end position="24"/>
    </location>
</feature>
<dbReference type="AlphaFoldDB" id="A0A4Z0A1F4"/>
<keyword evidence="4" id="KW-1185">Reference proteome</keyword>
<sequence length="212" mass="23115">MPTSWHPLIHVHICLLMLTPWHVPVPEVLRDLKPKTNILKIEADLCAAAKQHLEIKPPDCAQVHRHCSVRERPVGLGSEAVGQLVADVEEPKEDEDDDGDAGGCSAKDKGEELAGDDGDAKGMGRSRPVCSMLCQICEVSGDKGEQGDFGDESSDAEDHDKKEPDAGDVELDDEVALDEGAISYDAVDDEELAVEKKSFACDRRTFERPFVL</sequence>
<feature type="region of interest" description="Disordered" evidence="1">
    <location>
        <begin position="89"/>
        <end position="122"/>
    </location>
</feature>
<protein>
    <submittedName>
        <fullName evidence="3">Uncharacterized protein</fullName>
    </submittedName>
</protein>
<feature type="compositionally biased region" description="Basic and acidic residues" evidence="1">
    <location>
        <begin position="106"/>
        <end position="122"/>
    </location>
</feature>
<feature type="region of interest" description="Disordered" evidence="1">
    <location>
        <begin position="143"/>
        <end position="172"/>
    </location>
</feature>
<dbReference type="Proteomes" id="UP000298061">
    <property type="component" value="Unassembled WGS sequence"/>
</dbReference>
<feature type="chain" id="PRO_5021397703" evidence="2">
    <location>
        <begin position="25"/>
        <end position="212"/>
    </location>
</feature>
<evidence type="ECO:0000313" key="3">
    <source>
        <dbReference type="EMBL" id="TFY79649.1"/>
    </source>
</evidence>
<keyword evidence="2" id="KW-0732">Signal</keyword>
<feature type="compositionally biased region" description="Basic and acidic residues" evidence="1">
    <location>
        <begin position="156"/>
        <end position="165"/>
    </location>
</feature>
<reference evidence="3 4" key="1">
    <citation type="submission" date="2019-02" db="EMBL/GenBank/DDBJ databases">
        <title>Genome sequencing of the rare red list fungi Hericium alpestre (H. flagellum).</title>
        <authorList>
            <person name="Buettner E."/>
            <person name="Kellner H."/>
        </authorList>
    </citation>
    <scope>NUCLEOTIDE SEQUENCE [LARGE SCALE GENOMIC DNA]</scope>
    <source>
        <strain evidence="3 4">DSM 108284</strain>
    </source>
</reference>
<dbReference type="EMBL" id="SFCI01000464">
    <property type="protein sequence ID" value="TFY79649.1"/>
    <property type="molecule type" value="Genomic_DNA"/>
</dbReference>
<name>A0A4Z0A1F4_9AGAM</name>
<organism evidence="3 4">
    <name type="scientific">Hericium alpestre</name>
    <dbReference type="NCBI Taxonomy" id="135208"/>
    <lineage>
        <taxon>Eukaryota</taxon>
        <taxon>Fungi</taxon>
        <taxon>Dikarya</taxon>
        <taxon>Basidiomycota</taxon>
        <taxon>Agaricomycotina</taxon>
        <taxon>Agaricomycetes</taxon>
        <taxon>Russulales</taxon>
        <taxon>Hericiaceae</taxon>
        <taxon>Hericium</taxon>
    </lineage>
</organism>
<evidence type="ECO:0000313" key="4">
    <source>
        <dbReference type="Proteomes" id="UP000298061"/>
    </source>
</evidence>
<evidence type="ECO:0000256" key="1">
    <source>
        <dbReference type="SAM" id="MobiDB-lite"/>
    </source>
</evidence>
<accession>A0A4Z0A1F4</accession>